<keyword evidence="2" id="KW-0677">Repeat</keyword>
<dbReference type="GeneTree" id="ENSGT00390000005979"/>
<feature type="domain" description="Tetratricopeptide repeat protein 21A/21B N-terminal ARM repeat" evidence="6">
    <location>
        <begin position="14"/>
        <end position="233"/>
    </location>
</feature>
<dbReference type="GO" id="GO:0005929">
    <property type="term" value="C:cilium"/>
    <property type="evidence" value="ECO:0007669"/>
    <property type="project" value="GOC"/>
</dbReference>
<dbReference type="InterPro" id="IPR011990">
    <property type="entry name" value="TPR-like_helical_dom_sf"/>
</dbReference>
<keyword evidence="11" id="KW-1185">Reference proteome</keyword>
<dbReference type="Proteomes" id="UP001501920">
    <property type="component" value="Chromosome 3"/>
</dbReference>
<dbReference type="Pfam" id="PF25063">
    <property type="entry name" value="ARM_TT21_C"/>
    <property type="match status" value="1"/>
</dbReference>
<dbReference type="InterPro" id="IPR040364">
    <property type="entry name" value="TTC21A/TTC21B"/>
</dbReference>
<name>A0AAR2L160_PYGNA</name>
<dbReference type="FunFam" id="1.25.40.10:FF:000219">
    <property type="entry name" value="Tetratricopeptide repeat domain 21B"/>
    <property type="match status" value="1"/>
</dbReference>
<dbReference type="SMART" id="SM00028">
    <property type="entry name" value="TPR"/>
    <property type="match status" value="7"/>
</dbReference>
<keyword evidence="3 4" id="KW-0802">TPR repeat</keyword>
<feature type="domain" description="Tetratricopeptide repeat protein 21A/21B C-terminal ARM" evidence="7">
    <location>
        <begin position="851"/>
        <end position="1052"/>
    </location>
</feature>
<dbReference type="SUPFAM" id="SSF48452">
    <property type="entry name" value="TPR-like"/>
    <property type="match status" value="4"/>
</dbReference>
<dbReference type="Pfam" id="PF25068">
    <property type="entry name" value="ARM_TT21_4th"/>
    <property type="match status" value="1"/>
</dbReference>
<evidence type="ECO:0000259" key="5">
    <source>
        <dbReference type="Pfam" id="PF25060"/>
    </source>
</evidence>
<feature type="domain" description="Tetratricopeptide repeat protein 21A/21B second ARM" evidence="5">
    <location>
        <begin position="271"/>
        <end position="463"/>
    </location>
</feature>
<dbReference type="PROSITE" id="PS50005">
    <property type="entry name" value="TPR"/>
    <property type="match status" value="2"/>
</dbReference>
<sequence length="1057" mass="119907">MAETHPTCLASLIFLVRERFYRQAVNSAVSFLKTYPNDPVLLFFKALAALNEGRTQEAMRELTHLRDKPQTSLCSVMALLCAHRQSGTVDREAVSELDACLKMSRRTAGDRALYFASLLYWILGRNEKASDYVEKSLKMSSSSSQGLILKGWIFLTSENDVERSQAARYFDSGLRDSKDVFGLMGKAEFFMVRQNESRALDMVNQIIASHPQFIPALVLKMNIFMSHHNWDQAAEDAERILETDVHNLKALQMMSVISAAKDGDMRRVKEYLQRLLSAVEVTEPSTLSLQVEITLPMSRLCGHSEDVVQMLTSFVQRAVSRAPDDSALASELGYLLTLQHKYKEAHRWYTKALNLDPGSVTALEGMIRCQLMDGQVEEAAQQLDFFHEVQQSLGRSAEVTLLQALLAQKKGAAQESVVALLKEATELHLQALRGLPHSVDYLQRLDLNFLLQVVRMHLANSELRQMPQYNLIKARALKGTGELTAAIQCLCMVLSMPGVRRVTEGQKTSLSLSERASVFLELVGALRLNGEQHEAAKVMQDAIWQFKETPEEMRVMVANVDLALAKDDVDTALNVLQSVPPGKSSYIQAKEKMACIYLERMRNKKFYIECYREICEHLPGPHSSVLLADAFMKIQEPEKAIEVYQEAVKMAPKDATFATKIGQALVRTHQYDKASGCLCVEGSNPYLPLTFIYELQQKIVRRLSFEQPEKIDQQKRMAAVICCELAQKLCSKHDLEKAKHMAMSILHNRVHVKLDDVLPFFKTCETYSPTAVTEPGYNYCKGLYYWEALIHLNQARGDPEWGEDAVELMVHICLNPDKDTFGGEVFESSEEDLDFSPPFAFGGKLIGMSIAQDLLRTFRPRSKTGQDKAVFLYNLCLVHSKEPKQVEKAVLDLFVLRAASLLVAAQAFMLLKQSPRARNFLKRISKAQWTHATAEDFEKSCLLLADMYIKTGKYTNAEKLLDDCIRYNMSCSRAYEYKGFMMENDQRYKDAAQQYELAWKYSYCTDPAIGYRLAFSYLKCKNYTQAIDVCHQVLLEHPDYPQIQTEILNRAQLLLRP</sequence>
<feature type="repeat" description="TPR" evidence="4">
    <location>
        <begin position="621"/>
        <end position="654"/>
    </location>
</feature>
<evidence type="ECO:0000259" key="8">
    <source>
        <dbReference type="Pfam" id="PF25064"/>
    </source>
</evidence>
<dbReference type="Ensembl" id="ENSPNAT00000041446.1">
    <property type="protein sequence ID" value="ENSPNAP00000068459.1"/>
    <property type="gene ID" value="ENSPNAG00000027033.2"/>
</dbReference>
<dbReference type="InterPro" id="IPR056836">
    <property type="entry name" value="ARM_TT21_4th"/>
</dbReference>
<feature type="domain" description="Tetratricopeptide repeat protein 21A/21B fourth ARM" evidence="9">
    <location>
        <begin position="690"/>
        <end position="740"/>
    </location>
</feature>
<evidence type="ECO:0000313" key="11">
    <source>
        <dbReference type="Proteomes" id="UP001501920"/>
    </source>
</evidence>
<feature type="domain" description="Tetratricopeptide repeat protein 21A/21B fifth ARM repeats" evidence="8">
    <location>
        <begin position="749"/>
        <end position="814"/>
    </location>
</feature>
<dbReference type="InterPro" id="IPR056832">
    <property type="entry name" value="ARM_TT21_2nd"/>
</dbReference>
<evidence type="ECO:0000256" key="4">
    <source>
        <dbReference type="PROSITE-ProRule" id="PRU00339"/>
    </source>
</evidence>
<dbReference type="Pfam" id="PF25064">
    <property type="entry name" value="ARM_TT21_5th"/>
    <property type="match status" value="1"/>
</dbReference>
<accession>A0AAR2L160</accession>
<gene>
    <name evidence="10" type="primary">TTC21A</name>
</gene>
<proteinExistence type="inferred from homology"/>
<dbReference type="PANTHER" id="PTHR14699:SF2">
    <property type="entry name" value="TETRATRICOPEPTIDE REPEAT PROTEIN 21A"/>
    <property type="match status" value="1"/>
</dbReference>
<dbReference type="GO" id="GO:0035721">
    <property type="term" value="P:intraciliary retrograde transport"/>
    <property type="evidence" value="ECO:0007669"/>
    <property type="project" value="TreeGrafter"/>
</dbReference>
<dbReference type="Gene3D" id="1.25.40.10">
    <property type="entry name" value="Tetratricopeptide repeat domain"/>
    <property type="match status" value="5"/>
</dbReference>
<evidence type="ECO:0000259" key="9">
    <source>
        <dbReference type="Pfam" id="PF25068"/>
    </source>
</evidence>
<evidence type="ECO:0000259" key="7">
    <source>
        <dbReference type="Pfam" id="PF25063"/>
    </source>
</evidence>
<feature type="repeat" description="TPR" evidence="4">
    <location>
        <begin position="326"/>
        <end position="359"/>
    </location>
</feature>
<dbReference type="Pfam" id="PF25060">
    <property type="entry name" value="ARM_TT21_2nd"/>
    <property type="match status" value="1"/>
</dbReference>
<reference evidence="10 11" key="1">
    <citation type="submission" date="2020-10" db="EMBL/GenBank/DDBJ databases">
        <title>Pygocentrus nattereri (red-bellied piranha) genome, fPygNat1, primary haplotype.</title>
        <authorList>
            <person name="Myers G."/>
            <person name="Meyer A."/>
            <person name="Karagic N."/>
            <person name="Pippel M."/>
            <person name="Winkler S."/>
            <person name="Tracey A."/>
            <person name="Wood J."/>
            <person name="Formenti G."/>
            <person name="Howe K."/>
            <person name="Fedrigo O."/>
            <person name="Jarvis E.D."/>
        </authorList>
    </citation>
    <scope>NUCLEOTIDE SEQUENCE [LARGE SCALE GENOMIC DNA]</scope>
</reference>
<evidence type="ECO:0000256" key="3">
    <source>
        <dbReference type="ARBA" id="ARBA00022803"/>
    </source>
</evidence>
<reference evidence="10" key="2">
    <citation type="submission" date="2025-08" db="UniProtKB">
        <authorList>
            <consortium name="Ensembl"/>
        </authorList>
    </citation>
    <scope>IDENTIFICATION</scope>
</reference>
<evidence type="ECO:0000259" key="6">
    <source>
        <dbReference type="Pfam" id="PF25062"/>
    </source>
</evidence>
<evidence type="ECO:0000256" key="1">
    <source>
        <dbReference type="ARBA" id="ARBA00010935"/>
    </source>
</evidence>
<dbReference type="AlphaFoldDB" id="A0AAR2L160"/>
<reference evidence="10" key="3">
    <citation type="submission" date="2025-09" db="UniProtKB">
        <authorList>
            <consortium name="Ensembl"/>
        </authorList>
    </citation>
    <scope>IDENTIFICATION</scope>
</reference>
<dbReference type="InterPro" id="IPR056835">
    <property type="entry name" value="ARM_TT21_5th"/>
</dbReference>
<dbReference type="InterPro" id="IPR056833">
    <property type="entry name" value="ARM_TT21_N"/>
</dbReference>
<evidence type="ECO:0008006" key="12">
    <source>
        <dbReference type="Google" id="ProtNLM"/>
    </source>
</evidence>
<protein>
    <recommendedName>
        <fullName evidence="12">Tetratricopeptide repeat domain 21A</fullName>
    </recommendedName>
</protein>
<dbReference type="PANTHER" id="PTHR14699">
    <property type="entry name" value="STI2 PROTEIN-RELATED"/>
    <property type="match status" value="1"/>
</dbReference>
<dbReference type="Pfam" id="PF13432">
    <property type="entry name" value="TPR_16"/>
    <property type="match status" value="1"/>
</dbReference>
<dbReference type="GO" id="GO:0061512">
    <property type="term" value="P:protein localization to cilium"/>
    <property type="evidence" value="ECO:0007669"/>
    <property type="project" value="TreeGrafter"/>
</dbReference>
<organism evidence="10 11">
    <name type="scientific">Pygocentrus nattereri</name>
    <name type="common">Red-bellied piranha</name>
    <dbReference type="NCBI Taxonomy" id="42514"/>
    <lineage>
        <taxon>Eukaryota</taxon>
        <taxon>Metazoa</taxon>
        <taxon>Chordata</taxon>
        <taxon>Craniata</taxon>
        <taxon>Vertebrata</taxon>
        <taxon>Euteleostomi</taxon>
        <taxon>Actinopterygii</taxon>
        <taxon>Neopterygii</taxon>
        <taxon>Teleostei</taxon>
        <taxon>Ostariophysi</taxon>
        <taxon>Characiformes</taxon>
        <taxon>Characoidei</taxon>
        <taxon>Pygocentrus</taxon>
    </lineage>
</organism>
<dbReference type="InterPro" id="IPR019734">
    <property type="entry name" value="TPR_rpt"/>
</dbReference>
<dbReference type="Pfam" id="PF25062">
    <property type="entry name" value="ARM_TT21_N"/>
    <property type="match status" value="1"/>
</dbReference>
<evidence type="ECO:0000256" key="2">
    <source>
        <dbReference type="ARBA" id="ARBA00022737"/>
    </source>
</evidence>
<evidence type="ECO:0000313" key="10">
    <source>
        <dbReference type="Ensembl" id="ENSPNAP00000068459.1"/>
    </source>
</evidence>
<comment type="similarity">
    <text evidence="1">Belongs to the TTC21 family.</text>
</comment>
<dbReference type="InterPro" id="IPR056834">
    <property type="entry name" value="ARM_TT21_C"/>
</dbReference>
<dbReference type="GO" id="GO:0030991">
    <property type="term" value="C:intraciliary transport particle A"/>
    <property type="evidence" value="ECO:0007669"/>
    <property type="project" value="TreeGrafter"/>
</dbReference>